<reference evidence="5" key="1">
    <citation type="submission" date="2024-03" db="EMBL/GenBank/DDBJ databases">
        <title>Chitinophaga horti sp. nov., isolated from garden soil.</title>
        <authorList>
            <person name="Lee D.S."/>
            <person name="Han D.M."/>
            <person name="Baek J.H."/>
            <person name="Choi D.G."/>
            <person name="Jeon J.H."/>
            <person name="Jeon C.O."/>
        </authorList>
    </citation>
    <scope>NUCLEOTIDE SEQUENCE [LARGE SCALE GENOMIC DNA]</scope>
    <source>
        <strain evidence="5">GPA1</strain>
    </source>
</reference>
<dbReference type="PANTHER" id="PTHR30273">
    <property type="entry name" value="PERIPLASMIC SIGNAL SENSOR AND SIGMA FACTOR ACTIVATOR FECR-RELATED"/>
    <property type="match status" value="1"/>
</dbReference>
<dbReference type="Pfam" id="PF04773">
    <property type="entry name" value="FecR"/>
    <property type="match status" value="1"/>
</dbReference>
<evidence type="ECO:0000256" key="1">
    <source>
        <dbReference type="SAM" id="Phobius"/>
    </source>
</evidence>
<dbReference type="Pfam" id="PF16344">
    <property type="entry name" value="FecR_C"/>
    <property type="match status" value="1"/>
</dbReference>
<accession>A0ABZ2YTD7</accession>
<dbReference type="InterPro" id="IPR012373">
    <property type="entry name" value="Ferrdict_sens_TM"/>
</dbReference>
<dbReference type="EMBL" id="CP149822">
    <property type="protein sequence ID" value="WZN43065.1"/>
    <property type="molecule type" value="Genomic_DNA"/>
</dbReference>
<evidence type="ECO:0000313" key="4">
    <source>
        <dbReference type="EMBL" id="WZN43065.1"/>
    </source>
</evidence>
<feature type="transmembrane region" description="Helical" evidence="1">
    <location>
        <begin position="80"/>
        <end position="101"/>
    </location>
</feature>
<proteinExistence type="predicted"/>
<sequence length="381" mass="41987">MPSSRLAYLVRRHYDQLCTAAETAELLALLRRENVDAEMDGLLAELMEEHQPPAAMPAARMEVAWTGFRRKTRPAVLRKVWRWSAAAALLAGVVAGGWILARKPVAESQVMVADIAPAADKAVLTLADGSTVSLDSAGRMQLQEQDASIIQQGGLLEYAADAASGEIRYNTLRTPRGGTFRIQLPDGTKVWLNAASSLRYPTAFSNKLREVEMTGEAYFEVKTDAAAPFRVKLAAGAAVEVLGTHFNIAAYEDVRDMTATLTEGSVRVSQGARSVMLAPDEQAVISLEGDVPIRVLQNANTEQVLAWKNGLFHFDNVPFTDVMRQLSRWYDVDVEYRGAVPTRIFSGELQRGLSLQQILEIMKEMKIDVRLEEGRKLVVMP</sequence>
<evidence type="ECO:0000313" key="5">
    <source>
        <dbReference type="Proteomes" id="UP001485459"/>
    </source>
</evidence>
<name>A0ABZ2YTD7_9BACT</name>
<dbReference type="InterPro" id="IPR032508">
    <property type="entry name" value="FecR_C"/>
</dbReference>
<dbReference type="PIRSF" id="PIRSF018266">
    <property type="entry name" value="FecR"/>
    <property type="match status" value="1"/>
</dbReference>
<dbReference type="Gene3D" id="2.60.120.1440">
    <property type="match status" value="1"/>
</dbReference>
<dbReference type="PANTHER" id="PTHR30273:SF2">
    <property type="entry name" value="PROTEIN FECR"/>
    <property type="match status" value="1"/>
</dbReference>
<organism evidence="4 5">
    <name type="scientific">Chitinophaga pollutisoli</name>
    <dbReference type="NCBI Taxonomy" id="3133966"/>
    <lineage>
        <taxon>Bacteria</taxon>
        <taxon>Pseudomonadati</taxon>
        <taxon>Bacteroidota</taxon>
        <taxon>Chitinophagia</taxon>
        <taxon>Chitinophagales</taxon>
        <taxon>Chitinophagaceae</taxon>
        <taxon>Chitinophaga</taxon>
    </lineage>
</organism>
<keyword evidence="1" id="KW-0472">Membrane</keyword>
<evidence type="ECO:0000259" key="3">
    <source>
        <dbReference type="Pfam" id="PF16344"/>
    </source>
</evidence>
<keyword evidence="1" id="KW-1133">Transmembrane helix</keyword>
<keyword evidence="1" id="KW-0812">Transmembrane</keyword>
<dbReference type="Proteomes" id="UP001485459">
    <property type="component" value="Chromosome"/>
</dbReference>
<keyword evidence="5" id="KW-1185">Reference proteome</keyword>
<gene>
    <name evidence="4" type="ORF">WJU16_08470</name>
</gene>
<dbReference type="InterPro" id="IPR006860">
    <property type="entry name" value="FecR"/>
</dbReference>
<feature type="domain" description="Protein FecR C-terminal" evidence="3">
    <location>
        <begin position="312"/>
        <end position="378"/>
    </location>
</feature>
<feature type="domain" description="FecR protein" evidence="2">
    <location>
        <begin position="171"/>
        <end position="267"/>
    </location>
</feature>
<dbReference type="Gene3D" id="3.55.50.30">
    <property type="match status" value="1"/>
</dbReference>
<evidence type="ECO:0000259" key="2">
    <source>
        <dbReference type="Pfam" id="PF04773"/>
    </source>
</evidence>
<dbReference type="RefSeq" id="WP_341837887.1">
    <property type="nucleotide sequence ID" value="NZ_CP149822.1"/>
</dbReference>
<protein>
    <submittedName>
        <fullName evidence="4">FecR family protein</fullName>
    </submittedName>
</protein>